<feature type="transmembrane region" description="Helical" evidence="7">
    <location>
        <begin position="15"/>
        <end position="38"/>
    </location>
</feature>
<sequence length="111" mass="11388">MTITEILSKAGMNTLLGMGTVFVMLVLISCIISLFKFIPQPGASKKQKEEAAKTDAASSPATAADGKDDGALIAVITAAIAAAKAAENGGASFENEADGAYIVRSIKRRGK</sequence>
<dbReference type="Pfam" id="PF04277">
    <property type="entry name" value="OAD_gamma"/>
    <property type="match status" value="1"/>
</dbReference>
<gene>
    <name evidence="8" type="ORF">D0435_02895</name>
</gene>
<dbReference type="AlphaFoldDB" id="A0A845QFM5"/>
<evidence type="ECO:0000256" key="5">
    <source>
        <dbReference type="ARBA" id="ARBA00023136"/>
    </source>
</evidence>
<dbReference type="RefSeq" id="WP_160200920.1">
    <property type="nucleotide sequence ID" value="NZ_QXWK01000004.1"/>
</dbReference>
<evidence type="ECO:0000256" key="4">
    <source>
        <dbReference type="ARBA" id="ARBA00022989"/>
    </source>
</evidence>
<feature type="compositionally biased region" description="Low complexity" evidence="6">
    <location>
        <begin position="54"/>
        <end position="64"/>
    </location>
</feature>
<dbReference type="GO" id="GO:0005886">
    <property type="term" value="C:plasma membrane"/>
    <property type="evidence" value="ECO:0007669"/>
    <property type="project" value="UniProtKB-SubCell"/>
</dbReference>
<evidence type="ECO:0000256" key="1">
    <source>
        <dbReference type="ARBA" id="ARBA00004236"/>
    </source>
</evidence>
<protein>
    <submittedName>
        <fullName evidence="8">Uncharacterized protein</fullName>
    </submittedName>
</protein>
<dbReference type="EMBL" id="QXWK01000004">
    <property type="protein sequence ID" value="NBH60620.1"/>
    <property type="molecule type" value="Genomic_DNA"/>
</dbReference>
<keyword evidence="4 7" id="KW-1133">Transmembrane helix</keyword>
<evidence type="ECO:0000256" key="2">
    <source>
        <dbReference type="ARBA" id="ARBA00022475"/>
    </source>
</evidence>
<dbReference type="Proteomes" id="UP000446866">
    <property type="component" value="Unassembled WGS sequence"/>
</dbReference>
<keyword evidence="9" id="KW-1185">Reference proteome</keyword>
<dbReference type="GO" id="GO:0036376">
    <property type="term" value="P:sodium ion export across plasma membrane"/>
    <property type="evidence" value="ECO:0007669"/>
    <property type="project" value="InterPro"/>
</dbReference>
<keyword evidence="5 7" id="KW-0472">Membrane</keyword>
<evidence type="ECO:0000313" key="9">
    <source>
        <dbReference type="Proteomes" id="UP000446866"/>
    </source>
</evidence>
<proteinExistence type="predicted"/>
<feature type="region of interest" description="Disordered" evidence="6">
    <location>
        <begin position="46"/>
        <end position="66"/>
    </location>
</feature>
<dbReference type="InterPro" id="IPR005899">
    <property type="entry name" value="Na_pump_deCOase"/>
</dbReference>
<organism evidence="8 9">
    <name type="scientific">Anaerotruncus colihominis</name>
    <dbReference type="NCBI Taxonomy" id="169435"/>
    <lineage>
        <taxon>Bacteria</taxon>
        <taxon>Bacillati</taxon>
        <taxon>Bacillota</taxon>
        <taxon>Clostridia</taxon>
        <taxon>Eubacteriales</taxon>
        <taxon>Oscillospiraceae</taxon>
        <taxon>Anaerotruncus</taxon>
    </lineage>
</organism>
<comment type="subcellular location">
    <subcellularLocation>
        <location evidence="1">Cell membrane</location>
    </subcellularLocation>
</comment>
<dbReference type="GO" id="GO:0015081">
    <property type="term" value="F:sodium ion transmembrane transporter activity"/>
    <property type="evidence" value="ECO:0007669"/>
    <property type="project" value="InterPro"/>
</dbReference>
<evidence type="ECO:0000256" key="7">
    <source>
        <dbReference type="SAM" id="Phobius"/>
    </source>
</evidence>
<evidence type="ECO:0000313" key="8">
    <source>
        <dbReference type="EMBL" id="NBH60620.1"/>
    </source>
</evidence>
<evidence type="ECO:0000256" key="6">
    <source>
        <dbReference type="SAM" id="MobiDB-lite"/>
    </source>
</evidence>
<dbReference type="NCBIfam" id="TIGR01195">
    <property type="entry name" value="oadG_fam"/>
    <property type="match status" value="1"/>
</dbReference>
<keyword evidence="3 7" id="KW-0812">Transmembrane</keyword>
<evidence type="ECO:0000256" key="3">
    <source>
        <dbReference type="ARBA" id="ARBA00022692"/>
    </source>
</evidence>
<reference evidence="8 9" key="1">
    <citation type="submission" date="2018-08" db="EMBL/GenBank/DDBJ databases">
        <title>Murine metabolic-syndrome-specific gut microbial biobank.</title>
        <authorList>
            <person name="Liu C."/>
        </authorList>
    </citation>
    <scope>NUCLEOTIDE SEQUENCE [LARGE SCALE GENOMIC DNA]</scope>
    <source>
        <strain evidence="8 9">28</strain>
    </source>
</reference>
<accession>A0A845QFM5</accession>
<comment type="caution">
    <text evidence="8">The sequence shown here is derived from an EMBL/GenBank/DDBJ whole genome shotgun (WGS) entry which is preliminary data.</text>
</comment>
<keyword evidence="2" id="KW-1003">Cell membrane</keyword>
<name>A0A845QFM5_9FIRM</name>